<evidence type="ECO:0000313" key="13">
    <source>
        <dbReference type="Proteomes" id="UP000009886"/>
    </source>
</evidence>
<dbReference type="PANTHER" id="PTHR24305">
    <property type="entry name" value="CYTOCHROME P450"/>
    <property type="match status" value="1"/>
</dbReference>
<sequence length="216" mass="24696">MIAPGAVAITAGLLAHQLVFIHGEWHLKGPSVVVIHVLVLGLLHAKHLVDHGNTQISLVQTISLATCYLSSLFTSMTAYRLMFHRLKHFPGPKLAGITKLWHVWKCRDSRGHLVLQDWYEKYGELVRTGPSEITIFHPEAYEAMDGSDNRNTRSDWYDLLYPRVSSIFTRDRELHHERRKMWEQALSRKGVVNCRAHNVLETDAVVQLWSSIIGEL</sequence>
<evidence type="ECO:0000256" key="1">
    <source>
        <dbReference type="ARBA" id="ARBA00001971"/>
    </source>
</evidence>
<evidence type="ECO:0000256" key="6">
    <source>
        <dbReference type="ARBA" id="ARBA00022723"/>
    </source>
</evidence>
<dbReference type="Proteomes" id="UP000009886">
    <property type="component" value="Unassembled WGS sequence"/>
</dbReference>
<keyword evidence="4" id="KW-0349">Heme</keyword>
<dbReference type="GO" id="GO:0004497">
    <property type="term" value="F:monooxygenase activity"/>
    <property type="evidence" value="ECO:0007669"/>
    <property type="project" value="UniProtKB-KW"/>
</dbReference>
<dbReference type="AlphaFoldDB" id="K9FNM8"/>
<reference evidence="13" key="1">
    <citation type="journal article" date="2012" name="BMC Genomics">
        <title>Genome sequence of the necrotrophic fungus Penicillium digitatum, the main postharvest pathogen of citrus.</title>
        <authorList>
            <person name="Marcet-Houben M."/>
            <person name="Ballester A.-R."/>
            <person name="de la Fuente B."/>
            <person name="Harries E."/>
            <person name="Marcos J.F."/>
            <person name="Gonzalez-Candelas L."/>
            <person name="Gabaldon T."/>
        </authorList>
    </citation>
    <scope>NUCLEOTIDE SEQUENCE [LARGE SCALE GENOMIC DNA]</scope>
    <source>
        <strain evidence="13">Pd1 / CECT 20795</strain>
    </source>
</reference>
<keyword evidence="8" id="KW-0560">Oxidoreductase</keyword>
<evidence type="ECO:0008006" key="14">
    <source>
        <dbReference type="Google" id="ProtNLM"/>
    </source>
</evidence>
<evidence type="ECO:0000256" key="9">
    <source>
        <dbReference type="ARBA" id="ARBA00023004"/>
    </source>
</evidence>
<keyword evidence="11" id="KW-0472">Membrane</keyword>
<dbReference type="OrthoDB" id="6692864at2759"/>
<dbReference type="PANTHER" id="PTHR24305:SF112">
    <property type="entry name" value="L-ORNITHINE-N5-MONOOXYGENASE (EUROFUNG)"/>
    <property type="match status" value="1"/>
</dbReference>
<keyword evidence="7" id="KW-1133">Transmembrane helix</keyword>
<comment type="caution">
    <text evidence="12">The sequence shown here is derived from an EMBL/GenBank/DDBJ whole genome shotgun (WGS) entry which is preliminary data.</text>
</comment>
<protein>
    <recommendedName>
        <fullName evidence="14">Cytochrome P450</fullName>
    </recommendedName>
</protein>
<dbReference type="InterPro" id="IPR050121">
    <property type="entry name" value="Cytochrome_P450_monoxygenase"/>
</dbReference>
<dbReference type="HOGENOM" id="CLU_1277985_0_0_1"/>
<evidence type="ECO:0000313" key="12">
    <source>
        <dbReference type="EMBL" id="EKV09937.1"/>
    </source>
</evidence>
<dbReference type="GO" id="GO:0016020">
    <property type="term" value="C:membrane"/>
    <property type="evidence" value="ECO:0007669"/>
    <property type="project" value="UniProtKB-SubCell"/>
</dbReference>
<dbReference type="GO" id="GO:0005506">
    <property type="term" value="F:iron ion binding"/>
    <property type="evidence" value="ECO:0007669"/>
    <property type="project" value="InterPro"/>
</dbReference>
<dbReference type="VEuPathDB" id="FungiDB:PDIP_62690"/>
<evidence type="ECO:0000256" key="3">
    <source>
        <dbReference type="ARBA" id="ARBA00010617"/>
    </source>
</evidence>
<name>K9FNM8_PEND1</name>
<dbReference type="GO" id="GO:0020037">
    <property type="term" value="F:heme binding"/>
    <property type="evidence" value="ECO:0007669"/>
    <property type="project" value="InterPro"/>
</dbReference>
<keyword evidence="6" id="KW-0479">Metal-binding</keyword>
<evidence type="ECO:0000256" key="8">
    <source>
        <dbReference type="ARBA" id="ARBA00023002"/>
    </source>
</evidence>
<evidence type="ECO:0000256" key="11">
    <source>
        <dbReference type="ARBA" id="ARBA00023136"/>
    </source>
</evidence>
<keyword evidence="10" id="KW-0503">Monooxygenase</keyword>
<evidence type="ECO:0000256" key="7">
    <source>
        <dbReference type="ARBA" id="ARBA00022989"/>
    </source>
</evidence>
<evidence type="ECO:0000256" key="4">
    <source>
        <dbReference type="ARBA" id="ARBA00022617"/>
    </source>
</evidence>
<gene>
    <name evidence="12" type="ORF">PDIP_62690</name>
</gene>
<dbReference type="KEGG" id="pdp:PDIP_62690"/>
<dbReference type="Gene3D" id="1.10.630.10">
    <property type="entry name" value="Cytochrome P450"/>
    <property type="match status" value="1"/>
</dbReference>
<keyword evidence="9" id="KW-0408">Iron</keyword>
<dbReference type="InterPro" id="IPR036396">
    <property type="entry name" value="Cyt_P450_sf"/>
</dbReference>
<evidence type="ECO:0000256" key="10">
    <source>
        <dbReference type="ARBA" id="ARBA00023033"/>
    </source>
</evidence>
<evidence type="ECO:0000256" key="5">
    <source>
        <dbReference type="ARBA" id="ARBA00022692"/>
    </source>
</evidence>
<dbReference type="SUPFAM" id="SSF48264">
    <property type="entry name" value="Cytochrome P450"/>
    <property type="match status" value="1"/>
</dbReference>
<keyword evidence="5" id="KW-0812">Transmembrane</keyword>
<dbReference type="GO" id="GO:0016705">
    <property type="term" value="F:oxidoreductase activity, acting on paired donors, with incorporation or reduction of molecular oxygen"/>
    <property type="evidence" value="ECO:0007669"/>
    <property type="project" value="InterPro"/>
</dbReference>
<evidence type="ECO:0000256" key="2">
    <source>
        <dbReference type="ARBA" id="ARBA00004370"/>
    </source>
</evidence>
<dbReference type="EMBL" id="AKCU01000420">
    <property type="protein sequence ID" value="EKV09937.1"/>
    <property type="molecule type" value="Genomic_DNA"/>
</dbReference>
<comment type="cofactor">
    <cofactor evidence="1">
        <name>heme</name>
        <dbReference type="ChEBI" id="CHEBI:30413"/>
    </cofactor>
</comment>
<comment type="similarity">
    <text evidence="3">Belongs to the cytochrome P450 family.</text>
</comment>
<accession>K9FNM8</accession>
<proteinExistence type="inferred from homology"/>
<organism evidence="12 13">
    <name type="scientific">Penicillium digitatum (strain Pd1 / CECT 20795)</name>
    <name type="common">Green mold</name>
    <dbReference type="NCBI Taxonomy" id="1170230"/>
    <lineage>
        <taxon>Eukaryota</taxon>
        <taxon>Fungi</taxon>
        <taxon>Dikarya</taxon>
        <taxon>Ascomycota</taxon>
        <taxon>Pezizomycotina</taxon>
        <taxon>Eurotiomycetes</taxon>
        <taxon>Eurotiomycetidae</taxon>
        <taxon>Eurotiales</taxon>
        <taxon>Aspergillaceae</taxon>
        <taxon>Penicillium</taxon>
    </lineage>
</organism>
<comment type="subcellular location">
    <subcellularLocation>
        <location evidence="2">Membrane</location>
    </subcellularLocation>
</comment>